<protein>
    <submittedName>
        <fullName evidence="16">TonB-dependent receptor</fullName>
    </submittedName>
</protein>
<name>A0ABX0Q7V3_9GAMM</name>
<dbReference type="InterPro" id="IPR012910">
    <property type="entry name" value="Plug_dom"/>
</dbReference>
<keyword evidence="16" id="KW-0675">Receptor</keyword>
<dbReference type="PANTHER" id="PTHR32552:SF81">
    <property type="entry name" value="TONB-DEPENDENT OUTER MEMBRANE RECEPTOR"/>
    <property type="match status" value="1"/>
</dbReference>
<keyword evidence="3 11" id="KW-1134">Transmembrane beta strand</keyword>
<dbReference type="RefSeq" id="WP_167127753.1">
    <property type="nucleotide sequence ID" value="NZ_JAAQQR010000006.1"/>
</dbReference>
<dbReference type="PROSITE" id="PS52016">
    <property type="entry name" value="TONB_DEPENDENT_REC_3"/>
    <property type="match status" value="1"/>
</dbReference>
<keyword evidence="8 12" id="KW-0798">TonB box</keyword>
<dbReference type="InterPro" id="IPR036942">
    <property type="entry name" value="Beta-barrel_TonB_sf"/>
</dbReference>
<evidence type="ECO:0000256" key="12">
    <source>
        <dbReference type="RuleBase" id="RU003357"/>
    </source>
</evidence>
<evidence type="ECO:0000256" key="3">
    <source>
        <dbReference type="ARBA" id="ARBA00022452"/>
    </source>
</evidence>
<comment type="subcellular location">
    <subcellularLocation>
        <location evidence="1 11">Cell outer membrane</location>
        <topology evidence="1 11">Multi-pass membrane protein</topology>
    </subcellularLocation>
</comment>
<feature type="chain" id="PRO_5045381886" evidence="13">
    <location>
        <begin position="31"/>
        <end position="757"/>
    </location>
</feature>
<evidence type="ECO:0000256" key="10">
    <source>
        <dbReference type="ARBA" id="ARBA00023237"/>
    </source>
</evidence>
<keyword evidence="4" id="KW-0410">Iron transport</keyword>
<evidence type="ECO:0000256" key="11">
    <source>
        <dbReference type="PROSITE-ProRule" id="PRU01360"/>
    </source>
</evidence>
<comment type="similarity">
    <text evidence="11 12">Belongs to the TonB-dependent receptor family.</text>
</comment>
<dbReference type="Proteomes" id="UP001429601">
    <property type="component" value="Unassembled WGS sequence"/>
</dbReference>
<feature type="domain" description="TonB-dependent receptor plug" evidence="15">
    <location>
        <begin position="64"/>
        <end position="174"/>
    </location>
</feature>
<feature type="signal peptide" evidence="13">
    <location>
        <begin position="1"/>
        <end position="30"/>
    </location>
</feature>
<evidence type="ECO:0000256" key="13">
    <source>
        <dbReference type="SAM" id="SignalP"/>
    </source>
</evidence>
<comment type="caution">
    <text evidence="16">The sequence shown here is derived from an EMBL/GenBank/DDBJ whole genome shotgun (WGS) entry which is preliminary data.</text>
</comment>
<evidence type="ECO:0000259" key="15">
    <source>
        <dbReference type="Pfam" id="PF07715"/>
    </source>
</evidence>
<accession>A0ABX0Q7V3</accession>
<proteinExistence type="inferred from homology"/>
<evidence type="ECO:0000256" key="2">
    <source>
        <dbReference type="ARBA" id="ARBA00022448"/>
    </source>
</evidence>
<dbReference type="InterPro" id="IPR000531">
    <property type="entry name" value="Beta-barrel_TonB"/>
</dbReference>
<keyword evidence="13" id="KW-0732">Signal</keyword>
<feature type="domain" description="TonB-dependent receptor-like beta-barrel" evidence="14">
    <location>
        <begin position="264"/>
        <end position="724"/>
    </location>
</feature>
<dbReference type="Pfam" id="PF07715">
    <property type="entry name" value="Plug"/>
    <property type="match status" value="1"/>
</dbReference>
<evidence type="ECO:0000256" key="8">
    <source>
        <dbReference type="ARBA" id="ARBA00023077"/>
    </source>
</evidence>
<keyword evidence="17" id="KW-1185">Reference proteome</keyword>
<evidence type="ECO:0000256" key="6">
    <source>
        <dbReference type="ARBA" id="ARBA00023004"/>
    </source>
</evidence>
<dbReference type="EMBL" id="JAAQQR010000006">
    <property type="protein sequence ID" value="NID06035.1"/>
    <property type="molecule type" value="Genomic_DNA"/>
</dbReference>
<organism evidence="16 17">
    <name type="scientific">Luteibacter jiangsuensis</name>
    <dbReference type="NCBI Taxonomy" id="637577"/>
    <lineage>
        <taxon>Bacteria</taxon>
        <taxon>Pseudomonadati</taxon>
        <taxon>Pseudomonadota</taxon>
        <taxon>Gammaproteobacteria</taxon>
        <taxon>Lysobacterales</taxon>
        <taxon>Rhodanobacteraceae</taxon>
        <taxon>Luteibacter</taxon>
    </lineage>
</organism>
<dbReference type="Pfam" id="PF00593">
    <property type="entry name" value="TonB_dep_Rec_b-barrel"/>
    <property type="match status" value="1"/>
</dbReference>
<keyword evidence="6" id="KW-0408">Iron</keyword>
<dbReference type="Gene3D" id="2.40.170.20">
    <property type="entry name" value="TonB-dependent receptor, beta-barrel domain"/>
    <property type="match status" value="1"/>
</dbReference>
<sequence length="757" mass="83590">MSFASPRRTPRRLVIALSIASALAAGTAVAQDASQQETQPSDAPARTATLQTINVTAEKRTEDLQKVPISMTVVTAEKLEAFGQAGDGVLQLASRAPSVYAETSYGREFPRFYIRGLGNSDFDLNASQPVSMVYDDIVQENPILKGFPLFDLEQVEVLRGPQGTLFGRNSPAGVIKFESRKPTQETEGYARVSYGSYGTANAEAAIGGKLSSSWSGRVSALAQHRDGWIDNDYTGKKDDLGGYNDRAVRLQALYKASDDFDALINVHGRWLDGSAMVNRANAITLGGDQFVPGFDRDSVSQDGRNKQHLFTWGSNLHLNWHFGDLNFASITGLERATTYSLGDVDGGYDASGTPAKPSSTNRITPFYSETADALPKDRQITQEFRLSNDSAERLKWQVGTYYFDEDIAITNFSYDTLNNHALNGWVDQSQRTKAWAVFGSADYNFTDDFDVRAGARWSHDKRDFKAERFLGFTGPVGPLTSQPTDARWSGDLTGTWQLSKNSNVYARIANGFRAPSVQGRINFANSISTAKPETITSYEIGYKSTSDDNKLRFNADVYKYNMHNQQLTAVGGATNVTQLINAKKTEGYGAEFDLEAYLTPNFYMTAGGSYNHTELKDRNLAVAPCGGGCTVIDPLNASGNALIDGNVLPNAPKWIGTWTARYGIPYGESGEFFVYTDWNYRSEVNFFLYDSEEFRSKPFLEGGIRIGYNWDFGKREVALYGRNITNKKVITGGIDFNNRTAFVNDPRIIGVEFRAEL</sequence>
<keyword evidence="9 11" id="KW-0472">Membrane</keyword>
<evidence type="ECO:0000256" key="9">
    <source>
        <dbReference type="ARBA" id="ARBA00023136"/>
    </source>
</evidence>
<evidence type="ECO:0000256" key="5">
    <source>
        <dbReference type="ARBA" id="ARBA00022692"/>
    </source>
</evidence>
<keyword evidence="5 11" id="KW-0812">Transmembrane</keyword>
<keyword evidence="10 11" id="KW-0998">Cell outer membrane</keyword>
<dbReference type="SUPFAM" id="SSF56935">
    <property type="entry name" value="Porins"/>
    <property type="match status" value="1"/>
</dbReference>
<evidence type="ECO:0000313" key="16">
    <source>
        <dbReference type="EMBL" id="NID06035.1"/>
    </source>
</evidence>
<keyword evidence="2 11" id="KW-0813">Transport</keyword>
<dbReference type="PANTHER" id="PTHR32552">
    <property type="entry name" value="FERRICHROME IRON RECEPTOR-RELATED"/>
    <property type="match status" value="1"/>
</dbReference>
<reference evidence="16 17" key="1">
    <citation type="journal article" date="2011" name="Curr. Microbiol.">
        <title>Luteibacter jiangsuensis sp. nov.: a methamidophos-degrading bacterium isolated from a methamidophos-manufacturing factory.</title>
        <authorList>
            <person name="Wang L."/>
            <person name="Wang G.L."/>
            <person name="Li S.P."/>
            <person name="Jiang J.D."/>
        </authorList>
    </citation>
    <scope>NUCLEOTIDE SEQUENCE [LARGE SCALE GENOMIC DNA]</scope>
    <source>
        <strain evidence="16 17">CGMCC 1.10133</strain>
    </source>
</reference>
<evidence type="ECO:0000256" key="7">
    <source>
        <dbReference type="ARBA" id="ARBA00023065"/>
    </source>
</evidence>
<evidence type="ECO:0000259" key="14">
    <source>
        <dbReference type="Pfam" id="PF00593"/>
    </source>
</evidence>
<evidence type="ECO:0000256" key="1">
    <source>
        <dbReference type="ARBA" id="ARBA00004571"/>
    </source>
</evidence>
<dbReference type="InterPro" id="IPR039426">
    <property type="entry name" value="TonB-dep_rcpt-like"/>
</dbReference>
<evidence type="ECO:0000256" key="4">
    <source>
        <dbReference type="ARBA" id="ARBA00022496"/>
    </source>
</evidence>
<evidence type="ECO:0000313" key="17">
    <source>
        <dbReference type="Proteomes" id="UP001429601"/>
    </source>
</evidence>
<keyword evidence="7" id="KW-0406">Ion transport</keyword>
<gene>
    <name evidence="16" type="ORF">HBF26_14140</name>
</gene>